<evidence type="ECO:0000313" key="7">
    <source>
        <dbReference type="EMBL" id="GED25573.1"/>
    </source>
</evidence>
<dbReference type="FunFam" id="1.20.1260.100:FF:000001">
    <property type="entry name" value="translocator protein 2"/>
    <property type="match status" value="1"/>
</dbReference>
<dbReference type="Pfam" id="PF03073">
    <property type="entry name" value="TspO_MBR"/>
    <property type="match status" value="1"/>
</dbReference>
<dbReference type="Proteomes" id="UP000317180">
    <property type="component" value="Unassembled WGS sequence"/>
</dbReference>
<organism evidence="8 9">
    <name type="scientific">Brevibacillus agri</name>
    <dbReference type="NCBI Taxonomy" id="51101"/>
    <lineage>
        <taxon>Bacteria</taxon>
        <taxon>Bacillati</taxon>
        <taxon>Bacillota</taxon>
        <taxon>Bacilli</taxon>
        <taxon>Bacillales</taxon>
        <taxon>Paenibacillaceae</taxon>
        <taxon>Brevibacillus</taxon>
    </lineage>
</organism>
<evidence type="ECO:0000256" key="6">
    <source>
        <dbReference type="SAM" id="Phobius"/>
    </source>
</evidence>
<evidence type="ECO:0000313" key="9">
    <source>
        <dbReference type="Proteomes" id="UP000276178"/>
    </source>
</evidence>
<evidence type="ECO:0000256" key="4">
    <source>
        <dbReference type="ARBA" id="ARBA00022989"/>
    </source>
</evidence>
<comment type="caution">
    <text evidence="8">The sequence shown here is derived from an EMBL/GenBank/DDBJ whole genome shotgun (WGS) entry which is preliminary data.</text>
</comment>
<feature type="transmembrane region" description="Helical" evidence="6">
    <location>
        <begin position="99"/>
        <end position="118"/>
    </location>
</feature>
<dbReference type="Proteomes" id="UP000276178">
    <property type="component" value="Unassembled WGS sequence"/>
</dbReference>
<reference evidence="7 10" key="2">
    <citation type="submission" date="2019-06" db="EMBL/GenBank/DDBJ databases">
        <title>Whole genome shotgun sequence of Brevibacillus agri NBRC 15538.</title>
        <authorList>
            <person name="Hosoyama A."/>
            <person name="Uohara A."/>
            <person name="Ohji S."/>
            <person name="Ichikawa N."/>
        </authorList>
    </citation>
    <scope>NUCLEOTIDE SEQUENCE [LARGE SCALE GENOMIC DNA]</scope>
    <source>
        <strain evidence="7 10">NBRC 15538</strain>
    </source>
</reference>
<reference evidence="8 9" key="1">
    <citation type="submission" date="2018-10" db="EMBL/GenBank/DDBJ databases">
        <title>Phylogenomics of Brevibacillus.</title>
        <authorList>
            <person name="Dunlap C."/>
        </authorList>
    </citation>
    <scope>NUCLEOTIDE SEQUENCE [LARGE SCALE GENOMIC DNA]</scope>
    <source>
        <strain evidence="8 9">NRRL NRS 1219</strain>
    </source>
</reference>
<accession>A0A3M8AW20</accession>
<dbReference type="RefSeq" id="WP_025846780.1">
    <property type="nucleotide sequence ID" value="NZ_BJOD01000014.1"/>
</dbReference>
<dbReference type="GO" id="GO:0033013">
    <property type="term" value="P:tetrapyrrole metabolic process"/>
    <property type="evidence" value="ECO:0007669"/>
    <property type="project" value="UniProtKB-ARBA"/>
</dbReference>
<evidence type="ECO:0000256" key="1">
    <source>
        <dbReference type="ARBA" id="ARBA00004141"/>
    </source>
</evidence>
<evidence type="ECO:0000313" key="8">
    <source>
        <dbReference type="EMBL" id="RNB55358.1"/>
    </source>
</evidence>
<evidence type="ECO:0000256" key="5">
    <source>
        <dbReference type="ARBA" id="ARBA00023136"/>
    </source>
</evidence>
<sequence length="152" mass="17437">MSTLHHTLLFFSVIVLYSLASLAFPGGGAWYESLTKPEGTPPDHVLKIVWFILHVLIAASVVIAVRRKQMNRELLLLYGINWFFHQLFTLLFYRLQLPFLAAVDTILILYSTWVLIRAIRPLDKIASSLLIPYLQWSVFAIYLAVSFCVLNL</sequence>
<comment type="similarity">
    <text evidence="2">Belongs to the TspO/BZRP family.</text>
</comment>
<dbReference type="PANTHER" id="PTHR10057:SF0">
    <property type="entry name" value="TRANSLOCATOR PROTEIN"/>
    <property type="match status" value="1"/>
</dbReference>
<dbReference type="EMBL" id="RHHN01000035">
    <property type="protein sequence ID" value="RNB55358.1"/>
    <property type="molecule type" value="Genomic_DNA"/>
</dbReference>
<dbReference type="GeneID" id="82813002"/>
<feature type="transmembrane region" description="Helical" evidence="6">
    <location>
        <begin position="47"/>
        <end position="65"/>
    </location>
</feature>
<comment type="subcellular location">
    <subcellularLocation>
        <location evidence="1">Membrane</location>
        <topology evidence="1">Multi-pass membrane protein</topology>
    </subcellularLocation>
</comment>
<dbReference type="InterPro" id="IPR038330">
    <property type="entry name" value="TspO/MBR-related_sf"/>
</dbReference>
<evidence type="ECO:0000313" key="10">
    <source>
        <dbReference type="Proteomes" id="UP000317180"/>
    </source>
</evidence>
<protein>
    <submittedName>
        <fullName evidence="7">Sensory protein TspO</fullName>
    </submittedName>
    <submittedName>
        <fullName evidence="8">Tryptophan-rich sensory protein</fullName>
    </submittedName>
</protein>
<keyword evidence="4 6" id="KW-1133">Transmembrane helix</keyword>
<evidence type="ECO:0000256" key="3">
    <source>
        <dbReference type="ARBA" id="ARBA00022692"/>
    </source>
</evidence>
<dbReference type="CDD" id="cd15904">
    <property type="entry name" value="TSPO_MBR"/>
    <property type="match status" value="1"/>
</dbReference>
<dbReference type="Gene3D" id="1.20.1260.100">
    <property type="entry name" value="TspO/MBR protein"/>
    <property type="match status" value="1"/>
</dbReference>
<dbReference type="OrthoDB" id="9795496at2"/>
<dbReference type="PIRSF" id="PIRSF005859">
    <property type="entry name" value="PBR"/>
    <property type="match status" value="1"/>
</dbReference>
<feature type="transmembrane region" description="Helical" evidence="6">
    <location>
        <begin position="130"/>
        <end position="150"/>
    </location>
</feature>
<dbReference type="InterPro" id="IPR004307">
    <property type="entry name" value="TspO_MBR"/>
</dbReference>
<dbReference type="EMBL" id="BJOD01000014">
    <property type="protein sequence ID" value="GED25573.1"/>
    <property type="molecule type" value="Genomic_DNA"/>
</dbReference>
<keyword evidence="10" id="KW-1185">Reference proteome</keyword>
<name>A0A3M8AW20_9BACL</name>
<dbReference type="PANTHER" id="PTHR10057">
    <property type="entry name" value="PERIPHERAL-TYPE BENZODIAZEPINE RECEPTOR"/>
    <property type="match status" value="1"/>
</dbReference>
<feature type="transmembrane region" description="Helical" evidence="6">
    <location>
        <begin position="74"/>
        <end position="93"/>
    </location>
</feature>
<keyword evidence="5 6" id="KW-0472">Membrane</keyword>
<dbReference type="GO" id="GO:0016020">
    <property type="term" value="C:membrane"/>
    <property type="evidence" value="ECO:0007669"/>
    <property type="project" value="UniProtKB-SubCell"/>
</dbReference>
<keyword evidence="3 6" id="KW-0812">Transmembrane</keyword>
<gene>
    <name evidence="7" type="ORF">BAG01nite_16750</name>
    <name evidence="8" type="ORF">EB820_11525</name>
</gene>
<evidence type="ECO:0000256" key="2">
    <source>
        <dbReference type="ARBA" id="ARBA00007524"/>
    </source>
</evidence>
<dbReference type="AlphaFoldDB" id="A0A3M8AW20"/>
<proteinExistence type="inferred from homology"/>